<evidence type="ECO:0008006" key="3">
    <source>
        <dbReference type="Google" id="ProtNLM"/>
    </source>
</evidence>
<reference evidence="1" key="1">
    <citation type="submission" date="2022-05" db="EMBL/GenBank/DDBJ databases">
        <authorList>
            <person name="Jo J.-H."/>
            <person name="Im W.-T."/>
        </authorList>
    </citation>
    <scope>NUCLEOTIDE SEQUENCE</scope>
    <source>
        <strain evidence="1">SE158</strain>
    </source>
</reference>
<protein>
    <recommendedName>
        <fullName evidence="3">Fe2OG dioxygenase domain-containing protein</fullName>
    </recommendedName>
</protein>
<accession>A0ABT0RKJ3</accession>
<proteinExistence type="predicted"/>
<evidence type="ECO:0000313" key="1">
    <source>
        <dbReference type="EMBL" id="MCL6683161.1"/>
    </source>
</evidence>
<dbReference type="Proteomes" id="UP001165363">
    <property type="component" value="Unassembled WGS sequence"/>
</dbReference>
<gene>
    <name evidence="1" type="ORF">LZ536_04475</name>
</gene>
<evidence type="ECO:0000313" key="2">
    <source>
        <dbReference type="Proteomes" id="UP001165363"/>
    </source>
</evidence>
<comment type="caution">
    <text evidence="1">The sequence shown here is derived from an EMBL/GenBank/DDBJ whole genome shotgun (WGS) entry which is preliminary data.</text>
</comment>
<keyword evidence="2" id="KW-1185">Reference proteome</keyword>
<name>A0ABT0RKJ3_9SPHN</name>
<sequence length="217" mass="24375">MKIEGSYQQQGYALIRGLIPAEVAQAIVSLIQQRKLPDGVVPALPQDLDGNILTRRVYELYGNDLAPMKTFLWGLTPAMEQVAGRRLVPTYNYFRLYRDGDLCLVHRDRPACEHSMSLTLGYSDDEPWPLELGLEGWDGSLDLIARDFGTEPSASLSMQVGDAVAYRGVDHRHGRTTPNPNRWSAHLFLHWVDPDGPHKDQAFDGKGMHEPVDFTFA</sequence>
<dbReference type="EMBL" id="JAMGBD010000001">
    <property type="protein sequence ID" value="MCL6683161.1"/>
    <property type="molecule type" value="Genomic_DNA"/>
</dbReference>
<organism evidence="1 2">
    <name type="scientific">Sphingomonas alba</name>
    <dbReference type="NCBI Taxonomy" id="2908208"/>
    <lineage>
        <taxon>Bacteria</taxon>
        <taxon>Pseudomonadati</taxon>
        <taxon>Pseudomonadota</taxon>
        <taxon>Alphaproteobacteria</taxon>
        <taxon>Sphingomonadales</taxon>
        <taxon>Sphingomonadaceae</taxon>
        <taxon>Sphingomonas</taxon>
    </lineage>
</organism>
<dbReference type="RefSeq" id="WP_249847104.1">
    <property type="nucleotide sequence ID" value="NZ_JAMGBD010000001.1"/>
</dbReference>